<dbReference type="OrthoDB" id="8300278at2759"/>
<name>A0A2A3DZR2_APICC</name>
<keyword evidence="2" id="KW-1185">Reference proteome</keyword>
<evidence type="ECO:0000313" key="1">
    <source>
        <dbReference type="EMBL" id="PBC25063.1"/>
    </source>
</evidence>
<dbReference type="EMBL" id="KZ288827">
    <property type="protein sequence ID" value="PBC25063.1"/>
    <property type="molecule type" value="Genomic_DNA"/>
</dbReference>
<dbReference type="Proteomes" id="UP000242457">
    <property type="component" value="Unassembled WGS sequence"/>
</dbReference>
<reference evidence="1 2" key="1">
    <citation type="submission" date="2014-07" db="EMBL/GenBank/DDBJ databases">
        <title>Genomic and transcriptomic analysis on Apis cerana provide comprehensive insights into honey bee biology.</title>
        <authorList>
            <person name="Diao Q."/>
            <person name="Sun L."/>
            <person name="Zheng H."/>
            <person name="Zheng H."/>
            <person name="Xu S."/>
            <person name="Wang S."/>
            <person name="Zeng Z."/>
            <person name="Hu F."/>
            <person name="Su S."/>
            <person name="Wu J."/>
        </authorList>
    </citation>
    <scope>NUCLEOTIDE SEQUENCE [LARGE SCALE GENOMIC DNA]</scope>
    <source>
        <tissue evidence="1">Pupae without intestine</tissue>
    </source>
</reference>
<accession>A0A2A3DZR2</accession>
<proteinExistence type="predicted"/>
<evidence type="ECO:0000313" key="2">
    <source>
        <dbReference type="Proteomes" id="UP000242457"/>
    </source>
</evidence>
<sequence>MVHDNGIINQSKPVILNNEEKLDRISHTLVFYVNGKENS</sequence>
<organism evidence="1 2">
    <name type="scientific">Apis cerana cerana</name>
    <name type="common">Oriental honeybee</name>
    <dbReference type="NCBI Taxonomy" id="94128"/>
    <lineage>
        <taxon>Eukaryota</taxon>
        <taxon>Metazoa</taxon>
        <taxon>Ecdysozoa</taxon>
        <taxon>Arthropoda</taxon>
        <taxon>Hexapoda</taxon>
        <taxon>Insecta</taxon>
        <taxon>Pterygota</taxon>
        <taxon>Neoptera</taxon>
        <taxon>Endopterygota</taxon>
        <taxon>Hymenoptera</taxon>
        <taxon>Apocrita</taxon>
        <taxon>Aculeata</taxon>
        <taxon>Apoidea</taxon>
        <taxon>Anthophila</taxon>
        <taxon>Apidae</taxon>
        <taxon>Apis</taxon>
    </lineage>
</organism>
<dbReference type="AlphaFoldDB" id="A0A2A3DZR2"/>
<protein>
    <submittedName>
        <fullName evidence="1">Xanthine dehydrogenase</fullName>
    </submittedName>
</protein>
<gene>
    <name evidence="1" type="ORF">APICC_09165</name>
</gene>